<feature type="non-terminal residue" evidence="1">
    <location>
        <position position="189"/>
    </location>
</feature>
<proteinExistence type="predicted"/>
<dbReference type="EMBL" id="PKSL01000188">
    <property type="protein sequence ID" value="POV99986.1"/>
    <property type="molecule type" value="Genomic_DNA"/>
</dbReference>
<organism evidence="1 2">
    <name type="scientific">Puccinia striiformis</name>
    <dbReference type="NCBI Taxonomy" id="27350"/>
    <lineage>
        <taxon>Eukaryota</taxon>
        <taxon>Fungi</taxon>
        <taxon>Dikarya</taxon>
        <taxon>Basidiomycota</taxon>
        <taxon>Pucciniomycotina</taxon>
        <taxon>Pucciniomycetes</taxon>
        <taxon>Pucciniales</taxon>
        <taxon>Pucciniaceae</taxon>
        <taxon>Puccinia</taxon>
    </lineage>
</organism>
<evidence type="ECO:0000313" key="1">
    <source>
        <dbReference type="EMBL" id="POV99986.1"/>
    </source>
</evidence>
<gene>
    <name evidence="1" type="ORF">PSTT_13438</name>
</gene>
<accession>A0A2S4URU8</accession>
<dbReference type="VEuPathDB" id="FungiDB:PSTT_13438"/>
<name>A0A2S4URU8_9BASI</name>
<reference evidence="1" key="1">
    <citation type="submission" date="2017-12" db="EMBL/GenBank/DDBJ databases">
        <title>Gene loss provides genomic basis for host adaptation in cereal stripe rust fungi.</title>
        <authorList>
            <person name="Xia C."/>
        </authorList>
    </citation>
    <scope>NUCLEOTIDE SEQUENCE [LARGE SCALE GENOMIC DNA]</scope>
    <source>
        <strain evidence="1">93-210</strain>
    </source>
</reference>
<sequence>MDWELLDKIGMEKPSATVEEIPVFYWEQLEQLENLHKAYSLKIEELRHQLSVLDTRVEKEEPWKLELPKPVDWAKELGASKFSDEEQQKVDLQALENEAAWAADPVDTKELRSTQAWLKELPGGFANSLDFLQILSRQGEKAFIRYGTWYSRFGNVDQKVRQRLYAGGGRKWYNTNVLKAGANTDKWGK</sequence>
<dbReference type="AlphaFoldDB" id="A0A2S4URU8"/>
<evidence type="ECO:0000313" key="2">
    <source>
        <dbReference type="Proteomes" id="UP000239156"/>
    </source>
</evidence>
<dbReference type="Proteomes" id="UP000239156">
    <property type="component" value="Unassembled WGS sequence"/>
</dbReference>
<protein>
    <submittedName>
        <fullName evidence="1">Uncharacterized protein</fullName>
    </submittedName>
</protein>
<comment type="caution">
    <text evidence="1">The sequence shown here is derived from an EMBL/GenBank/DDBJ whole genome shotgun (WGS) entry which is preliminary data.</text>
</comment>
<keyword evidence="2" id="KW-1185">Reference proteome</keyword>